<dbReference type="PANTHER" id="PTHR14969:SF13">
    <property type="entry name" value="AT30094P"/>
    <property type="match status" value="1"/>
</dbReference>
<protein>
    <recommendedName>
        <fullName evidence="2">Phosphatidic acid phosphatase type 2/haloperoxidase domain-containing protein</fullName>
    </recommendedName>
</protein>
<evidence type="ECO:0000313" key="3">
    <source>
        <dbReference type="EMBL" id="GBG79402.1"/>
    </source>
</evidence>
<dbReference type="SMART" id="SM00014">
    <property type="entry name" value="acidPPc"/>
    <property type="match status" value="1"/>
</dbReference>
<feature type="transmembrane region" description="Helical" evidence="1">
    <location>
        <begin position="186"/>
        <end position="208"/>
    </location>
</feature>
<dbReference type="OrthoDB" id="10266771at2759"/>
<dbReference type="GO" id="GO:0042392">
    <property type="term" value="F:sphingosine-1-phosphate phosphatase activity"/>
    <property type="evidence" value="ECO:0007669"/>
    <property type="project" value="TreeGrafter"/>
</dbReference>
<dbReference type="SUPFAM" id="SSF48317">
    <property type="entry name" value="Acid phosphatase/Vanadium-dependent haloperoxidase"/>
    <property type="match status" value="1"/>
</dbReference>
<evidence type="ECO:0000313" key="4">
    <source>
        <dbReference type="Proteomes" id="UP000265515"/>
    </source>
</evidence>
<accession>A0A388LB39</accession>
<dbReference type="InterPro" id="IPR000326">
    <property type="entry name" value="PAP2/HPO"/>
</dbReference>
<feature type="transmembrane region" description="Helical" evidence="1">
    <location>
        <begin position="158"/>
        <end position="180"/>
    </location>
</feature>
<dbReference type="Proteomes" id="UP000265515">
    <property type="component" value="Unassembled WGS sequence"/>
</dbReference>
<proteinExistence type="predicted"/>
<organism evidence="3 4">
    <name type="scientific">Chara braunii</name>
    <name type="common">Braun's stonewort</name>
    <dbReference type="NCBI Taxonomy" id="69332"/>
    <lineage>
        <taxon>Eukaryota</taxon>
        <taxon>Viridiplantae</taxon>
        <taxon>Streptophyta</taxon>
        <taxon>Charophyceae</taxon>
        <taxon>Charales</taxon>
        <taxon>Characeae</taxon>
        <taxon>Chara</taxon>
    </lineage>
</organism>
<dbReference type="OMA" id="LKINCKF"/>
<evidence type="ECO:0000256" key="1">
    <source>
        <dbReference type="SAM" id="Phobius"/>
    </source>
</evidence>
<dbReference type="Pfam" id="PF01569">
    <property type="entry name" value="PAP2"/>
    <property type="match status" value="1"/>
</dbReference>
<gene>
    <name evidence="3" type="ORF">CBR_g29550</name>
</gene>
<keyword evidence="1" id="KW-0812">Transmembrane</keyword>
<feature type="domain" description="Phosphatidic acid phosphatase type 2/haloperoxidase" evidence="2">
    <location>
        <begin position="66"/>
        <end position="203"/>
    </location>
</feature>
<name>A0A388LB39_CHABU</name>
<dbReference type="PANTHER" id="PTHR14969">
    <property type="entry name" value="SPHINGOSINE-1-PHOSPHATE PHOSPHOHYDROLASE"/>
    <property type="match status" value="1"/>
</dbReference>
<feature type="transmembrane region" description="Helical" evidence="1">
    <location>
        <begin position="35"/>
        <end position="55"/>
    </location>
</feature>
<sequence>MGQISVLQRLAILDAELSARLYCPNEGFVRMILQLLEHSGHGLLWIPLSLAVWLTPLADFPPGVQTLFLNFFVGFIVDIAIVGAIKWMVARPRPSYNSGMTLVVSVDKYSFPSGHASRAILIAVLCSACGMKGVEVGPDVKSLGCAVSIRRHVAQLGIATWHLVFVWIWACSTAMSRVFLGRHYPVDVIVGCFVGAFEAYILLHHLWVPDRVAEGLRIWLLTRVCGLPK</sequence>
<dbReference type="InterPro" id="IPR036938">
    <property type="entry name" value="PAP2/HPO_sf"/>
</dbReference>
<comment type="caution">
    <text evidence="3">The sequence shown here is derived from an EMBL/GenBank/DDBJ whole genome shotgun (WGS) entry which is preliminary data.</text>
</comment>
<dbReference type="AlphaFoldDB" id="A0A388LB39"/>
<reference evidence="3 4" key="1">
    <citation type="journal article" date="2018" name="Cell">
        <title>The Chara Genome: Secondary Complexity and Implications for Plant Terrestrialization.</title>
        <authorList>
            <person name="Nishiyama T."/>
            <person name="Sakayama H."/>
            <person name="Vries J.D."/>
            <person name="Buschmann H."/>
            <person name="Saint-Marcoux D."/>
            <person name="Ullrich K.K."/>
            <person name="Haas F.B."/>
            <person name="Vanderstraeten L."/>
            <person name="Becker D."/>
            <person name="Lang D."/>
            <person name="Vosolsobe S."/>
            <person name="Rombauts S."/>
            <person name="Wilhelmsson P.K.I."/>
            <person name="Janitza P."/>
            <person name="Kern R."/>
            <person name="Heyl A."/>
            <person name="Rumpler F."/>
            <person name="Villalobos L.I.A.C."/>
            <person name="Clay J.M."/>
            <person name="Skokan R."/>
            <person name="Toyoda A."/>
            <person name="Suzuki Y."/>
            <person name="Kagoshima H."/>
            <person name="Schijlen E."/>
            <person name="Tajeshwar N."/>
            <person name="Catarino B."/>
            <person name="Hetherington A.J."/>
            <person name="Saltykova A."/>
            <person name="Bonnot C."/>
            <person name="Breuninger H."/>
            <person name="Symeonidi A."/>
            <person name="Radhakrishnan G.V."/>
            <person name="Van Nieuwerburgh F."/>
            <person name="Deforce D."/>
            <person name="Chang C."/>
            <person name="Karol K.G."/>
            <person name="Hedrich R."/>
            <person name="Ulvskov P."/>
            <person name="Glockner G."/>
            <person name="Delwiche C.F."/>
            <person name="Petrasek J."/>
            <person name="Van de Peer Y."/>
            <person name="Friml J."/>
            <person name="Beilby M."/>
            <person name="Dolan L."/>
            <person name="Kohara Y."/>
            <person name="Sugano S."/>
            <person name="Fujiyama A."/>
            <person name="Delaux P.-M."/>
            <person name="Quint M."/>
            <person name="TheiBen G."/>
            <person name="Hagemann M."/>
            <person name="Harholt J."/>
            <person name="Dunand C."/>
            <person name="Zachgo S."/>
            <person name="Langdale J."/>
            <person name="Maumus F."/>
            <person name="Straeten D.V.D."/>
            <person name="Gould S.B."/>
            <person name="Rensing S.A."/>
        </authorList>
    </citation>
    <scope>NUCLEOTIDE SEQUENCE [LARGE SCALE GENOMIC DNA]</scope>
    <source>
        <strain evidence="3 4">S276</strain>
    </source>
</reference>
<dbReference type="Gramene" id="GBG79402">
    <property type="protein sequence ID" value="GBG79402"/>
    <property type="gene ID" value="CBR_g29550"/>
</dbReference>
<evidence type="ECO:0000259" key="2">
    <source>
        <dbReference type="SMART" id="SM00014"/>
    </source>
</evidence>
<feature type="transmembrane region" description="Helical" evidence="1">
    <location>
        <begin position="67"/>
        <end position="89"/>
    </location>
</feature>
<keyword evidence="1" id="KW-0472">Membrane</keyword>
<keyword evidence="4" id="KW-1185">Reference proteome</keyword>
<keyword evidence="1" id="KW-1133">Transmembrane helix</keyword>
<dbReference type="EMBL" id="BFEA01000318">
    <property type="protein sequence ID" value="GBG79402.1"/>
    <property type="molecule type" value="Genomic_DNA"/>
</dbReference>
<dbReference type="Gene3D" id="1.20.144.10">
    <property type="entry name" value="Phosphatidic acid phosphatase type 2/haloperoxidase"/>
    <property type="match status" value="1"/>
</dbReference>